<proteinExistence type="predicted"/>
<dbReference type="Proteomes" id="UP001451303">
    <property type="component" value="Unassembled WGS sequence"/>
</dbReference>
<feature type="compositionally biased region" description="Polar residues" evidence="1">
    <location>
        <begin position="32"/>
        <end position="48"/>
    </location>
</feature>
<reference evidence="2 3" key="1">
    <citation type="submission" date="2023-09" db="EMBL/GenBank/DDBJ databases">
        <title>Multi-omics analysis of a traditional fermented food reveals byproduct-associated fungal strains for waste-to-food upcycling.</title>
        <authorList>
            <consortium name="Lawrence Berkeley National Laboratory"/>
            <person name="Rekdal V.M."/>
            <person name="Villalobos-Escobedo J.M."/>
            <person name="Rodriguez-Valeron N."/>
            <person name="Garcia M.O."/>
            <person name="Vasquez D.P."/>
            <person name="Damayanti I."/>
            <person name="Sorensen P.M."/>
            <person name="Baidoo E.E."/>
            <person name="De Carvalho A.C."/>
            <person name="Riley R."/>
            <person name="Lipzen A."/>
            <person name="He G."/>
            <person name="Yan M."/>
            <person name="Haridas S."/>
            <person name="Daum C."/>
            <person name="Yoshinaga Y."/>
            <person name="Ng V."/>
            <person name="Grigoriev I.V."/>
            <person name="Munk R."/>
            <person name="Nuraida L."/>
            <person name="Wijaya C.H."/>
            <person name="Morales P.-C."/>
            <person name="Keasling J.D."/>
        </authorList>
    </citation>
    <scope>NUCLEOTIDE SEQUENCE [LARGE SCALE GENOMIC DNA]</scope>
    <source>
        <strain evidence="2 3">FGSC 2613</strain>
    </source>
</reference>
<accession>A0ABR3DE05</accession>
<feature type="region of interest" description="Disordered" evidence="1">
    <location>
        <begin position="27"/>
        <end position="48"/>
    </location>
</feature>
<evidence type="ECO:0000313" key="2">
    <source>
        <dbReference type="EMBL" id="KAL0470882.1"/>
    </source>
</evidence>
<organism evidence="2 3">
    <name type="scientific">Neurospora intermedia</name>
    <dbReference type="NCBI Taxonomy" id="5142"/>
    <lineage>
        <taxon>Eukaryota</taxon>
        <taxon>Fungi</taxon>
        <taxon>Dikarya</taxon>
        <taxon>Ascomycota</taxon>
        <taxon>Pezizomycotina</taxon>
        <taxon>Sordariomycetes</taxon>
        <taxon>Sordariomycetidae</taxon>
        <taxon>Sordariales</taxon>
        <taxon>Sordariaceae</taxon>
        <taxon>Neurospora</taxon>
    </lineage>
</organism>
<protein>
    <submittedName>
        <fullName evidence="2">Uncharacterized protein</fullName>
    </submittedName>
</protein>
<dbReference type="EMBL" id="JAVLET010000004">
    <property type="protein sequence ID" value="KAL0470882.1"/>
    <property type="molecule type" value="Genomic_DNA"/>
</dbReference>
<sequence>MGHRLGLDSSGAGPMPVQVPVVTHSARLVSSRRPSPTNAVRSRTLPSPLTASACPSKIPTIPFQRPLGCETLRRRRRSLLASQRSKLACTSSRSSLLGPPRSSPPNVSLCNWNLAPSSPQSYRRKRVVYLTGTRCLALHTHFQAKGSTTTTTSLSPRGVNDNPIPSPAHALILRKKGLMGFSLVWGTRVAMTKAADQ</sequence>
<comment type="caution">
    <text evidence="2">The sequence shown here is derived from an EMBL/GenBank/DDBJ whole genome shotgun (WGS) entry which is preliminary data.</text>
</comment>
<name>A0ABR3DE05_NEUIN</name>
<evidence type="ECO:0000313" key="3">
    <source>
        <dbReference type="Proteomes" id="UP001451303"/>
    </source>
</evidence>
<keyword evidence="3" id="KW-1185">Reference proteome</keyword>
<evidence type="ECO:0000256" key="1">
    <source>
        <dbReference type="SAM" id="MobiDB-lite"/>
    </source>
</evidence>
<gene>
    <name evidence="2" type="ORF">QR685DRAFT_571923</name>
</gene>